<dbReference type="Proteomes" id="UP000712600">
    <property type="component" value="Unassembled WGS sequence"/>
</dbReference>
<evidence type="ECO:0000313" key="2">
    <source>
        <dbReference type="EMBL" id="KAF3489759.1"/>
    </source>
</evidence>
<gene>
    <name evidence="2" type="ORF">F2Q69_00055566</name>
</gene>
<dbReference type="EMBL" id="QGKX02002183">
    <property type="protein sequence ID" value="KAF3489759.1"/>
    <property type="molecule type" value="Genomic_DNA"/>
</dbReference>
<proteinExistence type="predicted"/>
<feature type="region of interest" description="Disordered" evidence="1">
    <location>
        <begin position="48"/>
        <end position="68"/>
    </location>
</feature>
<name>A0A8S9N8E6_BRACR</name>
<reference evidence="2" key="1">
    <citation type="submission" date="2019-12" db="EMBL/GenBank/DDBJ databases">
        <title>Genome sequencing and annotation of Brassica cretica.</title>
        <authorList>
            <person name="Studholme D.J."/>
            <person name="Sarris P."/>
        </authorList>
    </citation>
    <scope>NUCLEOTIDE SEQUENCE</scope>
    <source>
        <strain evidence="2">PFS-109/04</strain>
        <tissue evidence="2">Leaf</tissue>
    </source>
</reference>
<accession>A0A8S9N8E6</accession>
<sequence>MTRFRRLRRSRSCARFSKTRRVDSPPEGFDLLIDLERINKISSHYSQWNRNKADKEVDKESEDAEEEK</sequence>
<protein>
    <submittedName>
        <fullName evidence="2">Uncharacterized protein</fullName>
    </submittedName>
</protein>
<dbReference type="AlphaFoldDB" id="A0A8S9N8E6"/>
<evidence type="ECO:0000313" key="3">
    <source>
        <dbReference type="Proteomes" id="UP000712600"/>
    </source>
</evidence>
<organism evidence="2 3">
    <name type="scientific">Brassica cretica</name>
    <name type="common">Mustard</name>
    <dbReference type="NCBI Taxonomy" id="69181"/>
    <lineage>
        <taxon>Eukaryota</taxon>
        <taxon>Viridiplantae</taxon>
        <taxon>Streptophyta</taxon>
        <taxon>Embryophyta</taxon>
        <taxon>Tracheophyta</taxon>
        <taxon>Spermatophyta</taxon>
        <taxon>Magnoliopsida</taxon>
        <taxon>eudicotyledons</taxon>
        <taxon>Gunneridae</taxon>
        <taxon>Pentapetalae</taxon>
        <taxon>rosids</taxon>
        <taxon>malvids</taxon>
        <taxon>Brassicales</taxon>
        <taxon>Brassicaceae</taxon>
        <taxon>Brassiceae</taxon>
        <taxon>Brassica</taxon>
    </lineage>
</organism>
<evidence type="ECO:0000256" key="1">
    <source>
        <dbReference type="SAM" id="MobiDB-lite"/>
    </source>
</evidence>
<comment type="caution">
    <text evidence="2">The sequence shown here is derived from an EMBL/GenBank/DDBJ whole genome shotgun (WGS) entry which is preliminary data.</text>
</comment>
<feature type="compositionally biased region" description="Acidic residues" evidence="1">
    <location>
        <begin position="59"/>
        <end position="68"/>
    </location>
</feature>